<proteinExistence type="predicted"/>
<evidence type="ECO:0000313" key="2">
    <source>
        <dbReference type="Proteomes" id="UP000509570"/>
    </source>
</evidence>
<dbReference type="RefSeq" id="YP_010677266.1">
    <property type="nucleotide sequence ID" value="NC_071019.1"/>
</dbReference>
<sequence>MKIERNVRPVPPSILVNGCRIGEPYAICYNESGEHVPLESQEIVVFMNSDQGYHFMVNLSNNYVRRVDTLTTKIRLRKVEISIKLED</sequence>
<protein>
    <submittedName>
        <fullName evidence="1">Uncharacterized protein</fullName>
    </submittedName>
</protein>
<accession>A0A7D2LKP1</accession>
<dbReference type="GeneID" id="77953640"/>
<organism evidence="1 2">
    <name type="scientific">Stenotrophomonas phage vB_SmaS_BUCT548</name>
    <dbReference type="NCBI Taxonomy" id="2712941"/>
    <lineage>
        <taxon>Viruses</taxon>
        <taxon>Duplodnaviria</taxon>
        <taxon>Heunggongvirae</taxon>
        <taxon>Uroviricota</taxon>
        <taxon>Caudoviricetes</taxon>
        <taxon>Beaumontvirinae</taxon>
        <taxon>Bixiavirus</taxon>
        <taxon>Bixiavirus BUCT548</taxon>
    </lineage>
</organism>
<keyword evidence="2" id="KW-1185">Reference proteome</keyword>
<dbReference type="EMBL" id="MN937349">
    <property type="protein sequence ID" value="QIQ60801.1"/>
    <property type="molecule type" value="Genomic_DNA"/>
</dbReference>
<name>A0A7D2LKP1_9CAUD</name>
<reference evidence="1 2" key="1">
    <citation type="submission" date="2020-01" db="EMBL/GenBank/DDBJ databases">
        <authorList>
            <person name="Zhang W."/>
            <person name="Zhang R."/>
            <person name="Hu Y."/>
            <person name="Liu Y."/>
            <person name="Lin W."/>
            <person name="Wang L."/>
            <person name="Li J."/>
            <person name="An X."/>
            <person name="Song L."/>
            <person name="Fan H."/>
            <person name="Shi T."/>
            <person name="Liu H."/>
            <person name="Tong Y."/>
        </authorList>
    </citation>
    <scope>NUCLEOTIDE SEQUENCE [LARGE SCALE GENOMIC DNA]</scope>
</reference>
<dbReference type="Proteomes" id="UP000509570">
    <property type="component" value="Segment"/>
</dbReference>
<evidence type="ECO:0000313" key="1">
    <source>
        <dbReference type="EMBL" id="QIQ60801.1"/>
    </source>
</evidence>
<dbReference type="KEGG" id="vg:77953640"/>